<dbReference type="SMART" id="SM01359">
    <property type="entry name" value="A2M_N_2"/>
    <property type="match status" value="1"/>
</dbReference>
<feature type="domain" description="Alpha-2-macroglobulin bait region" evidence="4">
    <location>
        <begin position="1093"/>
        <end position="1242"/>
    </location>
</feature>
<dbReference type="Pfam" id="PF13205">
    <property type="entry name" value="Big_5"/>
    <property type="match status" value="4"/>
</dbReference>
<dbReference type="InterPro" id="IPR032812">
    <property type="entry name" value="SbsA_Ig"/>
</dbReference>
<gene>
    <name evidence="6" type="ORF">CFX0092_A3181</name>
</gene>
<feature type="domain" description="Alpha-2-macroglobulin" evidence="5">
    <location>
        <begin position="1314"/>
        <end position="1404"/>
    </location>
</feature>
<dbReference type="InterPro" id="IPR008930">
    <property type="entry name" value="Terpenoid_cyclase/PrenylTrfase"/>
</dbReference>
<dbReference type="Pfam" id="PF07703">
    <property type="entry name" value="A2M_BRD"/>
    <property type="match status" value="1"/>
</dbReference>
<dbReference type="PANTHER" id="PTHR40094:SF1">
    <property type="entry name" value="UBIQUITIN DOMAIN-CONTAINING PROTEIN"/>
    <property type="match status" value="1"/>
</dbReference>
<dbReference type="OrthoDB" id="9767116at2"/>
<dbReference type="PROSITE" id="PS51257">
    <property type="entry name" value="PROKAR_LIPOPROTEIN"/>
    <property type="match status" value="1"/>
</dbReference>
<sequence length="2028" mass="217292">MSSRHITRSLLILVAFLLLLAACRRGQPEAVPTLASPAEIEPTEAAAPAEPTAEPAAEAEPTAAPIVARPVPVEDIDWPPQVIASDPRPGQEVGLETPITVRFDQPMDQSSVEAAFTLDPPVAGELSWPEPDTAVFTPAEPLELGQTYNVRIADSAGAANGQTLSQPVEFAIQATGPLQVTQVIPADNAGTVQTDAIITVVFDKPVVPLLSSGEQSGLPQPLTFDPPATGTGEWTATSIYRFMPDPPLAGATTYTVSVDPALTDLTGSPLADAPTWSFTTLPPDVVLTEPENEKARVAPDASILVIFNMPMDMGGVEAATSLANSDGAAVPVTFAWRDNRSVDITPVDPLPLGDEYTLTVAAAATDINGAATMEDDHVSTFSTIPLPAILNTYPADGAVADMFGNGFSIEFASPMNDETIEDQLIITPTPEDVDYFISQWDEGYSVYVQFTLTPDTEYTVTVPASAADPYGNTLGEDFTFTFTAAPIPPMASFNLPREVAQLSTSFPSDVQVLSRNIGEVTVELYDIGVDTNLVFNTYLMYEQEPTGEPIFRTTITPTGPADELSVSPVQLAAGGVLPTGLYRLRVTSPELSSDTNWWQNRNVLLVVGDTNLVIKEMYGEVNVWATDLATGEPVGGLDLTLYRRSGEEAGTAVTDANGFARFDYDPAESYLEGVAVVANEPGAPGFGLASTLWTGNISVWNLGLTVDTGPEQALFAYIYTDRPIYRPGDTVFFKGIVRHPQFGRYELPDVTELELSVNPNFFMGEEGFSETFTVTLDEDGVFAGEFALPDDMPLGTYSFNITGDFWLSSRTFTVAEYRAPEFEVLVTPEQPELLRGAATNVTVNATYLFGGSAAGLPVTWNITAVEFVPTFEVNPPFTFGDSADFNYVVDPFVFGGGGLEENVGSGNGETDAAGNVTIPLPAEMLDELEAGSRQVTVEATVGGLGEFPVTGRATVTFHSADAYVGLRAANTLVDAGDEVTIDLLSVDWAGEPLGNQAVEVVFYEREWESERVAEFGMRTTRWTPVDTEVGRQSVTTDAGGEATATFTPESGGMYLAVATLTDGGGRQQLSSLGLWSVDETFAGWRTDPNMRTMEVTPDRNEYRAGETARVLVQSPFAQPVNAWLVIERGNIIDQQVVTVSGSQVLEIPITEAYAPNVHITVVAIKPVDPADADFPYADIRIGFAELTVPPDQFDLNVTITPGAEEYAPGDTATFDVVVTDQAGAPVQAEVSLSLVDLAVLLLKEDNAPHILEAFYSPQPLRSTIGSGLLVTGEGLEIEEPLPGGGGGGGGGADEGLESLRLPGEDDVRRDFRDTAYWEAKVLTDADGRVSVEVPLPDNVTTWRMHSKAATTDTRVGQASADILARLPLIIRPVTPRFFTVGDTLSLGANVNNNTDAAIEATVTLEASGLAIDGPTEQTVTVPADGRVLVTWPVTVEDVASADLTFRVAGGDYSDASKPTLGIGPDALLPIYRYDGRDFVATAGELDEAGRRVEAVVLPQGVNQTQGEVLVRLQPSLAAAIVESFEVINDPVVPFIECAGSLADRLLHNTAVEMAIRDLDLDMADMATTLAERNAADAAKLAALQMAGGGWGWCFSAESDPWISAQSLLALTRAAELGYEVDATVIDSGAEYVSGRLAPVNQLGDASEANRQAFFLYVVAQAGEDILEDADELVAEHRALLDPYAKALLALAYDAAGATGDNQDALLTDLNDEVIMSATGAHWEDDETDFLNLSSDIRGTAMVVEALAQLQPDSPLLPPAVRWLMVARQAETWSTLHTTAWSVSALSKWMAASGELEPDYAYELLVNLQSRAAGSFTPDDPTAAETVEIPLSELLTDDTNFFDFQRGEGDGRLYYTLRLNSAIAVEQLDPISRGFTVARRYFDAACDPATETCEPIAGIAAGERVRVELTVIVPNDRVYVLVEDPIPAGTDAIDPNLLTSESGRGGSIVPAENEFADGFWGWWYFDHIQYRDEKVVFLSQFLPAGTYQYTYFLQPNIPGTYQVMPATAREDYFPEVFGRSEGAIFTITE</sequence>
<dbReference type="GO" id="GO:0004866">
    <property type="term" value="F:endopeptidase inhibitor activity"/>
    <property type="evidence" value="ECO:0007669"/>
    <property type="project" value="InterPro"/>
</dbReference>
<feature type="compositionally biased region" description="Gly residues" evidence="3">
    <location>
        <begin position="1282"/>
        <end position="1293"/>
    </location>
</feature>
<evidence type="ECO:0000256" key="2">
    <source>
        <dbReference type="ARBA" id="ARBA00022729"/>
    </source>
</evidence>
<reference evidence="6" key="1">
    <citation type="submission" date="2016-01" db="EMBL/GenBank/DDBJ databases">
        <authorList>
            <person name="Mcilroy J.S."/>
            <person name="Karst M S."/>
            <person name="Albertsen M."/>
        </authorList>
    </citation>
    <scope>NUCLEOTIDE SEQUENCE</scope>
    <source>
        <strain evidence="6">Cfx-K</strain>
    </source>
</reference>
<proteinExistence type="inferred from homology"/>
<dbReference type="RefSeq" id="WP_095044318.1">
    <property type="nucleotide sequence ID" value="NZ_LN890655.1"/>
</dbReference>
<keyword evidence="2" id="KW-0732">Signal</keyword>
<evidence type="ECO:0000313" key="6">
    <source>
        <dbReference type="EMBL" id="CUS05059.2"/>
    </source>
</evidence>
<protein>
    <submittedName>
        <fullName evidence="6">Alpha-2-macroglobulin domain protein</fullName>
    </submittedName>
</protein>
<evidence type="ECO:0000259" key="5">
    <source>
        <dbReference type="SMART" id="SM01360"/>
    </source>
</evidence>
<dbReference type="Pfam" id="PF11974">
    <property type="entry name" value="bMG3"/>
    <property type="match status" value="1"/>
</dbReference>
<dbReference type="InterPro" id="IPR021868">
    <property type="entry name" value="Alpha_2_Macroglob_MG3"/>
</dbReference>
<feature type="region of interest" description="Disordered" evidence="3">
    <location>
        <begin position="1277"/>
        <end position="1303"/>
    </location>
</feature>
<evidence type="ECO:0000313" key="7">
    <source>
        <dbReference type="Proteomes" id="UP000215027"/>
    </source>
</evidence>
<dbReference type="KEGG" id="pbf:CFX0092_A3181"/>
<dbReference type="InterPro" id="IPR011625">
    <property type="entry name" value="A2M_N_BRD"/>
</dbReference>
<dbReference type="SUPFAM" id="SSF48239">
    <property type="entry name" value="Terpenoid cyclases/Protein prenyltransferases"/>
    <property type="match status" value="1"/>
</dbReference>
<keyword evidence="7" id="KW-1185">Reference proteome</keyword>
<evidence type="ECO:0000259" key="4">
    <source>
        <dbReference type="SMART" id="SM01359"/>
    </source>
</evidence>
<dbReference type="Pfam" id="PF00207">
    <property type="entry name" value="A2M"/>
    <property type="match status" value="1"/>
</dbReference>
<name>A0A160T6A6_9CHLR</name>
<dbReference type="Pfam" id="PF01835">
    <property type="entry name" value="MG2"/>
    <property type="match status" value="1"/>
</dbReference>
<dbReference type="Gene3D" id="1.50.10.20">
    <property type="match status" value="1"/>
</dbReference>
<dbReference type="InterPro" id="IPR002890">
    <property type="entry name" value="MG2"/>
</dbReference>
<dbReference type="Gene3D" id="2.60.40.3710">
    <property type="match status" value="3"/>
</dbReference>
<dbReference type="InterPro" id="IPR001599">
    <property type="entry name" value="Macroglobln_a2"/>
</dbReference>
<dbReference type="Pfam" id="PF17973">
    <property type="entry name" value="bMG10"/>
    <property type="match status" value="1"/>
</dbReference>
<dbReference type="Proteomes" id="UP000215027">
    <property type="component" value="Chromosome I"/>
</dbReference>
<evidence type="ECO:0000256" key="1">
    <source>
        <dbReference type="ARBA" id="ARBA00010556"/>
    </source>
</evidence>
<comment type="similarity">
    <text evidence="1">Belongs to the protease inhibitor I39 (alpha-2-macroglobulin) family. Bacterial alpha-2-macroglobulin subfamily.</text>
</comment>
<dbReference type="EMBL" id="LN890655">
    <property type="protein sequence ID" value="CUS05059.2"/>
    <property type="molecule type" value="Genomic_DNA"/>
</dbReference>
<evidence type="ECO:0000256" key="3">
    <source>
        <dbReference type="SAM" id="MobiDB-lite"/>
    </source>
</evidence>
<dbReference type="Gene3D" id="2.20.130.20">
    <property type="match status" value="1"/>
</dbReference>
<dbReference type="SMART" id="SM01360">
    <property type="entry name" value="A2M"/>
    <property type="match status" value="1"/>
</dbReference>
<dbReference type="PANTHER" id="PTHR40094">
    <property type="entry name" value="ALPHA-2-MACROGLOBULIN HOMOLOG"/>
    <property type="match status" value="1"/>
</dbReference>
<dbReference type="InterPro" id="IPR051802">
    <property type="entry name" value="YfhM-like"/>
</dbReference>
<accession>A0A160T6A6</accession>
<organism evidence="6 7">
    <name type="scientific">Candidatus Promineifilum breve</name>
    <dbReference type="NCBI Taxonomy" id="1806508"/>
    <lineage>
        <taxon>Bacteria</taxon>
        <taxon>Bacillati</taxon>
        <taxon>Chloroflexota</taxon>
        <taxon>Ardenticatenia</taxon>
        <taxon>Candidatus Promineifilales</taxon>
        <taxon>Candidatus Promineifilaceae</taxon>
        <taxon>Candidatus Promineifilum</taxon>
    </lineage>
</organism>
<dbReference type="InterPro" id="IPR041246">
    <property type="entry name" value="Bact_MG10"/>
</dbReference>
<dbReference type="Gene3D" id="2.60.40.1930">
    <property type="match status" value="1"/>
</dbReference>